<sequence>MEPAPSSARRYVLNRLAEGLVARARDVRCLRVAIDGPDAAGKTTFARQLDDILTPMLHDGAEVRRFSTDEFMVPIQVRRSPAAADPAWLYAHAYELDRIRETALGADHDPPGTIVLVDGMSMQRPELADLWDVTIYLSVTEDVAIQRVRIRDRHIYNDDQLGALEHRYRERYFPALRLYVERDDPVTRADVLIDMHDVDKPVVVRWDGF</sequence>
<dbReference type="RefSeq" id="WP_123915949.1">
    <property type="nucleotide sequence ID" value="NZ_RKRA01000001.1"/>
</dbReference>
<evidence type="ECO:0000313" key="2">
    <source>
        <dbReference type="Proteomes" id="UP000280726"/>
    </source>
</evidence>
<dbReference type="Proteomes" id="UP000280726">
    <property type="component" value="Unassembled WGS sequence"/>
</dbReference>
<organism evidence="1 2">
    <name type="scientific">Georgenia muralis</name>
    <dbReference type="NCBI Taxonomy" id="154117"/>
    <lineage>
        <taxon>Bacteria</taxon>
        <taxon>Bacillati</taxon>
        <taxon>Actinomycetota</taxon>
        <taxon>Actinomycetes</taxon>
        <taxon>Micrococcales</taxon>
        <taxon>Bogoriellaceae</taxon>
        <taxon>Georgenia</taxon>
    </lineage>
</organism>
<dbReference type="EMBL" id="RKRA01000001">
    <property type="protein sequence ID" value="RPF26828.1"/>
    <property type="molecule type" value="Genomic_DNA"/>
</dbReference>
<dbReference type="GO" id="GO:0016301">
    <property type="term" value="F:kinase activity"/>
    <property type="evidence" value="ECO:0007669"/>
    <property type="project" value="UniProtKB-KW"/>
</dbReference>
<comment type="caution">
    <text evidence="1">The sequence shown here is derived from an EMBL/GenBank/DDBJ whole genome shotgun (WGS) entry which is preliminary data.</text>
</comment>
<dbReference type="AlphaFoldDB" id="A0A3N4ZM23"/>
<keyword evidence="1" id="KW-0808">Transferase</keyword>
<dbReference type="SUPFAM" id="SSF52540">
    <property type="entry name" value="P-loop containing nucleoside triphosphate hydrolases"/>
    <property type="match status" value="1"/>
</dbReference>
<name>A0A3N4ZM23_9MICO</name>
<keyword evidence="1" id="KW-0418">Kinase</keyword>
<dbReference type="OrthoDB" id="572586at2"/>
<keyword evidence="2" id="KW-1185">Reference proteome</keyword>
<dbReference type="InterPro" id="IPR027417">
    <property type="entry name" value="P-loop_NTPase"/>
</dbReference>
<protein>
    <submittedName>
        <fullName evidence="1">Uridine kinase</fullName>
    </submittedName>
</protein>
<evidence type="ECO:0000313" key="1">
    <source>
        <dbReference type="EMBL" id="RPF26828.1"/>
    </source>
</evidence>
<dbReference type="Gene3D" id="3.40.50.300">
    <property type="entry name" value="P-loop containing nucleotide triphosphate hydrolases"/>
    <property type="match status" value="2"/>
</dbReference>
<accession>A0A3N4ZM23</accession>
<proteinExistence type="predicted"/>
<gene>
    <name evidence="1" type="ORF">EDD32_1286</name>
</gene>
<reference evidence="1 2" key="1">
    <citation type="submission" date="2018-11" db="EMBL/GenBank/DDBJ databases">
        <title>Sequencing the genomes of 1000 actinobacteria strains.</title>
        <authorList>
            <person name="Klenk H.-P."/>
        </authorList>
    </citation>
    <scope>NUCLEOTIDE SEQUENCE [LARGE SCALE GENOMIC DNA]</scope>
    <source>
        <strain evidence="1 2">DSM 14418</strain>
    </source>
</reference>